<keyword evidence="3" id="KW-1185">Reference proteome</keyword>
<feature type="transmembrane region" description="Helical" evidence="1">
    <location>
        <begin position="70"/>
        <end position="91"/>
    </location>
</feature>
<dbReference type="Gramene" id="EOX93410">
    <property type="protein sequence ID" value="EOX93410"/>
    <property type="gene ID" value="TCM_002270"/>
</dbReference>
<dbReference type="InParanoid" id="A0A061DL26"/>
<dbReference type="HOGENOM" id="CLU_2241501_0_0_1"/>
<keyword evidence="1" id="KW-1133">Transmembrane helix</keyword>
<reference evidence="2 3" key="1">
    <citation type="journal article" date="2013" name="Genome Biol.">
        <title>The genome sequence of the most widely cultivated cacao type and its use to identify candidate genes regulating pod color.</title>
        <authorList>
            <person name="Motamayor J.C."/>
            <person name="Mockaitis K."/>
            <person name="Schmutz J."/>
            <person name="Haiminen N."/>
            <person name="Iii D.L."/>
            <person name="Cornejo O."/>
            <person name="Findley S.D."/>
            <person name="Zheng P."/>
            <person name="Utro F."/>
            <person name="Royaert S."/>
            <person name="Saski C."/>
            <person name="Jenkins J."/>
            <person name="Podicheti R."/>
            <person name="Zhao M."/>
            <person name="Scheffler B.E."/>
            <person name="Stack J.C."/>
            <person name="Feltus F.A."/>
            <person name="Mustiga G.M."/>
            <person name="Amores F."/>
            <person name="Phillips W."/>
            <person name="Marelli J.P."/>
            <person name="May G.D."/>
            <person name="Shapiro H."/>
            <person name="Ma J."/>
            <person name="Bustamante C.D."/>
            <person name="Schnell R.J."/>
            <person name="Main D."/>
            <person name="Gilbert D."/>
            <person name="Parida L."/>
            <person name="Kuhn D.N."/>
        </authorList>
    </citation>
    <scope>NUCLEOTIDE SEQUENCE [LARGE SCALE GENOMIC DNA]</scope>
    <source>
        <strain evidence="3">cv. Matina 1-6</strain>
    </source>
</reference>
<gene>
    <name evidence="2" type="ORF">TCM_002270</name>
</gene>
<evidence type="ECO:0000256" key="1">
    <source>
        <dbReference type="SAM" id="Phobius"/>
    </source>
</evidence>
<keyword evidence="1" id="KW-0472">Membrane</keyword>
<sequence>MLCILVVIDAYTVMLHESLLCNAFTVGYYAVLLETLLCTVHPVAMLGALFNSTPAPSHVNLAPRYSALPFVVMLHYCCYGWLLCVFIQLLLCHYAAGYSPNTCFH</sequence>
<evidence type="ECO:0000313" key="2">
    <source>
        <dbReference type="EMBL" id="EOX93410.1"/>
    </source>
</evidence>
<accession>A0A061DL26</accession>
<dbReference type="AlphaFoldDB" id="A0A061DL26"/>
<keyword evidence="1" id="KW-0812">Transmembrane</keyword>
<organism evidence="2 3">
    <name type="scientific">Theobroma cacao</name>
    <name type="common">Cacao</name>
    <name type="synonym">Cocoa</name>
    <dbReference type="NCBI Taxonomy" id="3641"/>
    <lineage>
        <taxon>Eukaryota</taxon>
        <taxon>Viridiplantae</taxon>
        <taxon>Streptophyta</taxon>
        <taxon>Embryophyta</taxon>
        <taxon>Tracheophyta</taxon>
        <taxon>Spermatophyta</taxon>
        <taxon>Magnoliopsida</taxon>
        <taxon>eudicotyledons</taxon>
        <taxon>Gunneridae</taxon>
        <taxon>Pentapetalae</taxon>
        <taxon>rosids</taxon>
        <taxon>malvids</taxon>
        <taxon>Malvales</taxon>
        <taxon>Malvaceae</taxon>
        <taxon>Byttnerioideae</taxon>
        <taxon>Theobroma</taxon>
    </lineage>
</organism>
<name>A0A061DL26_THECC</name>
<evidence type="ECO:0000313" key="3">
    <source>
        <dbReference type="Proteomes" id="UP000026915"/>
    </source>
</evidence>
<dbReference type="Proteomes" id="UP000026915">
    <property type="component" value="Chromosome 1"/>
</dbReference>
<feature type="transmembrane region" description="Helical" evidence="1">
    <location>
        <begin position="26"/>
        <end position="50"/>
    </location>
</feature>
<dbReference type="EMBL" id="CM001879">
    <property type="protein sequence ID" value="EOX93410.1"/>
    <property type="molecule type" value="Genomic_DNA"/>
</dbReference>
<protein>
    <submittedName>
        <fullName evidence="2">Uncharacterized protein</fullName>
    </submittedName>
</protein>
<proteinExistence type="predicted"/>